<accession>A0ABT2CBN8</accession>
<feature type="domain" description="PPM-type phosphatase" evidence="2">
    <location>
        <begin position="183"/>
        <end position="369"/>
    </location>
</feature>
<dbReference type="SMART" id="SM00331">
    <property type="entry name" value="PP2C_SIG"/>
    <property type="match status" value="1"/>
</dbReference>
<dbReference type="PANTHER" id="PTHR35801">
    <property type="entry name" value="PHOSPHOSERINE PHOSPHATASE RSBX"/>
    <property type="match status" value="1"/>
</dbReference>
<dbReference type="Pfam" id="PF07228">
    <property type="entry name" value="SpoIIE"/>
    <property type="match status" value="1"/>
</dbReference>
<evidence type="ECO:0000259" key="2">
    <source>
        <dbReference type="SMART" id="SM00331"/>
    </source>
</evidence>
<reference evidence="3" key="1">
    <citation type="submission" date="2022-08" db="EMBL/GenBank/DDBJ databases">
        <authorList>
            <person name="Somphong A."/>
            <person name="Phongsopitanun W."/>
        </authorList>
    </citation>
    <scope>NUCLEOTIDE SEQUENCE</scope>
    <source>
        <strain evidence="3">LP05-1</strain>
    </source>
</reference>
<evidence type="ECO:0000313" key="3">
    <source>
        <dbReference type="EMBL" id="MCS0634826.1"/>
    </source>
</evidence>
<evidence type="ECO:0000313" key="4">
    <source>
        <dbReference type="Proteomes" id="UP001431313"/>
    </source>
</evidence>
<dbReference type="Proteomes" id="UP001431313">
    <property type="component" value="Unassembled WGS sequence"/>
</dbReference>
<dbReference type="CDD" id="cd16934">
    <property type="entry name" value="HATPase_RsbT-like"/>
    <property type="match status" value="1"/>
</dbReference>
<keyword evidence="4" id="KW-1185">Reference proteome</keyword>
<dbReference type="RefSeq" id="WP_258785461.1">
    <property type="nucleotide sequence ID" value="NZ_JANUGQ010000002.1"/>
</dbReference>
<protein>
    <submittedName>
        <fullName evidence="3">SpoIIE family protein phosphatase</fullName>
    </submittedName>
</protein>
<feature type="region of interest" description="Disordered" evidence="1">
    <location>
        <begin position="150"/>
        <end position="176"/>
    </location>
</feature>
<evidence type="ECO:0000256" key="1">
    <source>
        <dbReference type="SAM" id="MobiDB-lite"/>
    </source>
</evidence>
<organism evidence="3 4">
    <name type="scientific">Streptomyces pyxinae</name>
    <dbReference type="NCBI Taxonomy" id="2970734"/>
    <lineage>
        <taxon>Bacteria</taxon>
        <taxon>Bacillati</taxon>
        <taxon>Actinomycetota</taxon>
        <taxon>Actinomycetes</taxon>
        <taxon>Kitasatosporales</taxon>
        <taxon>Streptomycetaceae</taxon>
        <taxon>Streptomyces</taxon>
    </lineage>
</organism>
<comment type="caution">
    <text evidence="3">The sequence shown here is derived from an EMBL/GenBank/DDBJ whole genome shotgun (WGS) entry which is preliminary data.</text>
</comment>
<dbReference type="InterPro" id="IPR036890">
    <property type="entry name" value="HATPase_C_sf"/>
</dbReference>
<dbReference type="EMBL" id="JANUGQ010000002">
    <property type="protein sequence ID" value="MCS0634826.1"/>
    <property type="molecule type" value="Genomic_DNA"/>
</dbReference>
<dbReference type="PANTHER" id="PTHR35801:SF1">
    <property type="entry name" value="PHOSPHOSERINE PHOSPHATASE RSBX"/>
    <property type="match status" value="1"/>
</dbReference>
<dbReference type="InterPro" id="IPR001932">
    <property type="entry name" value="PPM-type_phosphatase-like_dom"/>
</dbReference>
<sequence>MGAVNGTWTTEAEDVTWLRVDVALASAARREAAALGRRIGMSEARVSDLELAVTEAATNLRQHARDGAIALRLVRSRTQVAVEFLALDNGPGIDDLTGALTDGVSTAGTLGVGLGAIARLADGFDIHSLPGRGTALTARFAASAGAVGEGSDAGERGGIGDAAVPAPRTGGLTRPISGERVCGDTWAAREYALPDARDGGAGRPGDGVVVMMCDGLGHGPMAARVGERARQVFREDTASEPEKVLRALHSGLRGTRGAAVAVARFDPATRRVRLCGAGNVSAFVLTATTRHALLSMPGIVGHQLPALRTFEAELPPGAVLVLHSDGLSDRWVPHDYPGLLTREPTLIAGQLLWQAGIRRDDAGVVVVKAGP</sequence>
<dbReference type="InterPro" id="IPR003594">
    <property type="entry name" value="HATPase_dom"/>
</dbReference>
<proteinExistence type="predicted"/>
<dbReference type="Gene3D" id="3.30.565.10">
    <property type="entry name" value="Histidine kinase-like ATPase, C-terminal domain"/>
    <property type="match status" value="1"/>
</dbReference>
<dbReference type="InterPro" id="IPR036457">
    <property type="entry name" value="PPM-type-like_dom_sf"/>
</dbReference>
<dbReference type="Pfam" id="PF13581">
    <property type="entry name" value="HATPase_c_2"/>
    <property type="match status" value="1"/>
</dbReference>
<dbReference type="SUPFAM" id="SSF55874">
    <property type="entry name" value="ATPase domain of HSP90 chaperone/DNA topoisomerase II/histidine kinase"/>
    <property type="match status" value="1"/>
</dbReference>
<gene>
    <name evidence="3" type="ORF">NX801_03960</name>
</gene>
<dbReference type="Gene3D" id="3.60.40.10">
    <property type="entry name" value="PPM-type phosphatase domain"/>
    <property type="match status" value="1"/>
</dbReference>
<dbReference type="SUPFAM" id="SSF81606">
    <property type="entry name" value="PP2C-like"/>
    <property type="match status" value="1"/>
</dbReference>
<name>A0ABT2CBN8_9ACTN</name>
<dbReference type="InterPro" id="IPR039248">
    <property type="entry name" value="Ptase_RsbX"/>
</dbReference>